<gene>
    <name evidence="3" type="ORF">SAMN05661086_03731</name>
</gene>
<dbReference type="PANTHER" id="PTHR30408">
    <property type="entry name" value="TYPE-1 RESTRICTION ENZYME ECOKI SPECIFICITY PROTEIN"/>
    <property type="match status" value="1"/>
</dbReference>
<keyword evidence="1" id="KW-0680">Restriction system</keyword>
<dbReference type="InterPro" id="IPR052021">
    <property type="entry name" value="Type-I_RS_S_subunit"/>
</dbReference>
<evidence type="ECO:0000313" key="3">
    <source>
        <dbReference type="EMBL" id="SFS09392.1"/>
    </source>
</evidence>
<evidence type="ECO:0000256" key="2">
    <source>
        <dbReference type="ARBA" id="ARBA00023125"/>
    </source>
</evidence>
<accession>A0A1I6M1M0</accession>
<reference evidence="3 4" key="1">
    <citation type="submission" date="2016-10" db="EMBL/GenBank/DDBJ databases">
        <authorList>
            <person name="de Groot N.N."/>
        </authorList>
    </citation>
    <scope>NUCLEOTIDE SEQUENCE [LARGE SCALE GENOMIC DNA]</scope>
    <source>
        <strain evidence="3 4">743A</strain>
    </source>
</reference>
<keyword evidence="4" id="KW-1185">Reference proteome</keyword>
<dbReference type="Proteomes" id="UP000199659">
    <property type="component" value="Unassembled WGS sequence"/>
</dbReference>
<dbReference type="SUPFAM" id="SSF116734">
    <property type="entry name" value="DNA methylase specificity domain"/>
    <property type="match status" value="2"/>
</dbReference>
<dbReference type="GO" id="GO:0009307">
    <property type="term" value="P:DNA restriction-modification system"/>
    <property type="evidence" value="ECO:0007669"/>
    <property type="project" value="UniProtKB-KW"/>
</dbReference>
<evidence type="ECO:0000256" key="1">
    <source>
        <dbReference type="ARBA" id="ARBA00022747"/>
    </source>
</evidence>
<dbReference type="InterPro" id="IPR044946">
    <property type="entry name" value="Restrct_endonuc_typeI_TRD_sf"/>
</dbReference>
<protein>
    <submittedName>
        <fullName evidence="3">Type I restriction enzyme, S subunit</fullName>
    </submittedName>
</protein>
<dbReference type="AlphaFoldDB" id="A0A1I6M1M0"/>
<dbReference type="Gene3D" id="3.90.220.20">
    <property type="entry name" value="DNA methylase specificity domains"/>
    <property type="match status" value="2"/>
</dbReference>
<organism evidence="3 4">
    <name type="scientific">Anaeromicropila populeti</name>
    <dbReference type="NCBI Taxonomy" id="37658"/>
    <lineage>
        <taxon>Bacteria</taxon>
        <taxon>Bacillati</taxon>
        <taxon>Bacillota</taxon>
        <taxon>Clostridia</taxon>
        <taxon>Lachnospirales</taxon>
        <taxon>Lachnospiraceae</taxon>
        <taxon>Anaeromicropila</taxon>
    </lineage>
</organism>
<dbReference type="PANTHER" id="PTHR30408:SF12">
    <property type="entry name" value="TYPE I RESTRICTION ENZYME MJAVIII SPECIFICITY SUBUNIT"/>
    <property type="match status" value="1"/>
</dbReference>
<keyword evidence="2" id="KW-0238">DNA-binding</keyword>
<evidence type="ECO:0000313" key="4">
    <source>
        <dbReference type="Proteomes" id="UP000199659"/>
    </source>
</evidence>
<dbReference type="GO" id="GO:0003677">
    <property type="term" value="F:DNA binding"/>
    <property type="evidence" value="ECO:0007669"/>
    <property type="project" value="UniProtKB-KW"/>
</dbReference>
<dbReference type="RefSeq" id="WP_092564424.1">
    <property type="nucleotide sequence ID" value="NZ_FOYZ01000031.1"/>
</dbReference>
<dbReference type="EMBL" id="FOYZ01000031">
    <property type="protein sequence ID" value="SFS09392.1"/>
    <property type="molecule type" value="Genomic_DNA"/>
</dbReference>
<sequence>MDEEKLIPSLRFSGYKDVWERHKLEHYLNVSAEKNTEESFGKEDVLSVSGDFGIINQIKFHGRSFAGVSTANYGVVNTGDVVYTKSPLKANPFGIIKTNKGPSGIVSTLYAVYHPNENVCPDFIQVYFEQHARMNQYMHPLVNKGAKNDMKVSDANALKGHVIFPKVDEEEKIVEYFSNVDQLIALHQREYDKLHILKKAMLEKMFPQKGMDVPQIRFKGFAESWEQCSAKIIFRPVVDKGHPELPVLSASQEYGMINRTETGLNIHHDIENESGYKRVLPGQFVIHLRSFQGGFAHSNIEGITSPAYTVLCFHDQEKHYDYFWKYVFSSESFIRRLKLITYGIRDGRSISYEDFSSLEFLYPSYEEQKQIGVYFQEIDRLIILHQRKLEKLKNIKAGCLEKMFV</sequence>
<dbReference type="Gene3D" id="1.10.287.1120">
    <property type="entry name" value="Bipartite methylase S protein"/>
    <property type="match status" value="1"/>
</dbReference>
<proteinExistence type="predicted"/>
<name>A0A1I6M1M0_9FIRM</name>
<dbReference type="STRING" id="37658.SAMN05661086_03731"/>